<keyword evidence="1" id="KW-0472">Membrane</keyword>
<evidence type="ECO:0000313" key="2">
    <source>
        <dbReference type="EMBL" id="SUQ62761.1"/>
    </source>
</evidence>
<protein>
    <submittedName>
        <fullName evidence="2">Uncharacterized protein</fullName>
    </submittedName>
</protein>
<evidence type="ECO:0000256" key="1">
    <source>
        <dbReference type="SAM" id="Phobius"/>
    </source>
</evidence>
<evidence type="ECO:0000313" key="3">
    <source>
        <dbReference type="Proteomes" id="UP000255177"/>
    </source>
</evidence>
<organism evidence="2 3">
    <name type="scientific">Pseudomonas wadenswilerensis</name>
    <dbReference type="NCBI Taxonomy" id="1785161"/>
    <lineage>
        <taxon>Bacteria</taxon>
        <taxon>Pseudomonadati</taxon>
        <taxon>Pseudomonadota</taxon>
        <taxon>Gammaproteobacteria</taxon>
        <taxon>Pseudomonadales</taxon>
        <taxon>Pseudomonadaceae</taxon>
        <taxon>Pseudomonas</taxon>
    </lineage>
</organism>
<dbReference type="RefSeq" id="WP_115086343.1">
    <property type="nucleotide sequence ID" value="NZ_CBCSFG010000028.1"/>
</dbReference>
<keyword evidence="1" id="KW-1133">Transmembrane helix</keyword>
<dbReference type="AlphaFoldDB" id="A0A380SZT8"/>
<keyword evidence="1" id="KW-0812">Transmembrane</keyword>
<sequence length="264" mass="30547">MNKDWRVVCWALLVIVILSIDVKSYSDFTLKKEFSVSDIVGMLSAIAAAVAAWAAWRAADIAKSSSEDNNSFSKAQLFISHRADFVDMLDYTAKELGVIFYQKNDLYSKLFPSNHYSGDVFESSGSDEVVEKWLELRKSIVERTENGLSDDELFLWIVDCMELRREMYFEDKRQTEPQICFWAFSEHVTDTGFVSSPARHVFNISEVMSRLLKFCGRQRLEDVLLEGHPFEGHYKVYYDKIERGHDYHYVGMPGEPIIRKERAS</sequence>
<feature type="transmembrane region" description="Helical" evidence="1">
    <location>
        <begin position="36"/>
        <end position="56"/>
    </location>
</feature>
<dbReference type="Proteomes" id="UP000255177">
    <property type="component" value="Unassembled WGS sequence"/>
</dbReference>
<dbReference type="EMBL" id="UIDD01000006">
    <property type="protein sequence ID" value="SUQ62761.1"/>
    <property type="molecule type" value="Genomic_DNA"/>
</dbReference>
<proteinExistence type="predicted"/>
<keyword evidence="3" id="KW-1185">Reference proteome</keyword>
<reference evidence="3" key="1">
    <citation type="submission" date="2018-07" db="EMBL/GenBank/DDBJ databases">
        <authorList>
            <person name="Blom J."/>
        </authorList>
    </citation>
    <scope>NUCLEOTIDE SEQUENCE [LARGE SCALE GENOMIC DNA]</scope>
    <source>
        <strain evidence="3">CCOS 864</strain>
    </source>
</reference>
<accession>A0A380SZT8</accession>
<name>A0A380SZT8_9PSED</name>
<gene>
    <name evidence="2" type="ORF">CCOS864_02210</name>
</gene>